<evidence type="ECO:0000313" key="8">
    <source>
        <dbReference type="Proteomes" id="UP001066276"/>
    </source>
</evidence>
<evidence type="ECO:0000256" key="1">
    <source>
        <dbReference type="ARBA" id="ARBA00004540"/>
    </source>
</evidence>
<evidence type="ECO:0000313" key="7">
    <source>
        <dbReference type="EMBL" id="KAJ1173886.1"/>
    </source>
</evidence>
<dbReference type="AlphaFoldDB" id="A0AAV7TC71"/>
<protein>
    <recommendedName>
        <fullName evidence="6">SUN domain-containing protein</fullName>
    </recommendedName>
</protein>
<dbReference type="InterPro" id="IPR045119">
    <property type="entry name" value="SUN1-5"/>
</dbReference>
<organism evidence="7 8">
    <name type="scientific">Pleurodeles waltl</name>
    <name type="common">Iberian ribbed newt</name>
    <dbReference type="NCBI Taxonomy" id="8319"/>
    <lineage>
        <taxon>Eukaryota</taxon>
        <taxon>Metazoa</taxon>
        <taxon>Chordata</taxon>
        <taxon>Craniata</taxon>
        <taxon>Vertebrata</taxon>
        <taxon>Euteleostomi</taxon>
        <taxon>Amphibia</taxon>
        <taxon>Batrachia</taxon>
        <taxon>Caudata</taxon>
        <taxon>Salamandroidea</taxon>
        <taxon>Salamandridae</taxon>
        <taxon>Pleurodelinae</taxon>
        <taxon>Pleurodeles</taxon>
    </lineage>
</organism>
<dbReference type="PROSITE" id="PS51469">
    <property type="entry name" value="SUN"/>
    <property type="match status" value="2"/>
</dbReference>
<keyword evidence="2 5" id="KW-0812">Transmembrane</keyword>
<evidence type="ECO:0000256" key="5">
    <source>
        <dbReference type="SAM" id="Phobius"/>
    </source>
</evidence>
<evidence type="ECO:0000256" key="3">
    <source>
        <dbReference type="ARBA" id="ARBA00022989"/>
    </source>
</evidence>
<dbReference type="GO" id="GO:0005637">
    <property type="term" value="C:nuclear inner membrane"/>
    <property type="evidence" value="ECO:0007669"/>
    <property type="project" value="UniProtKB-SubCell"/>
</dbReference>
<dbReference type="Gene3D" id="2.60.120.260">
    <property type="entry name" value="Galactose-binding domain-like"/>
    <property type="match status" value="2"/>
</dbReference>
<keyword evidence="8" id="KW-1185">Reference proteome</keyword>
<reference evidence="7" key="1">
    <citation type="journal article" date="2022" name="bioRxiv">
        <title>Sequencing and chromosome-scale assembly of the giantPleurodeles waltlgenome.</title>
        <authorList>
            <person name="Brown T."/>
            <person name="Elewa A."/>
            <person name="Iarovenko S."/>
            <person name="Subramanian E."/>
            <person name="Araus A.J."/>
            <person name="Petzold A."/>
            <person name="Susuki M."/>
            <person name="Suzuki K.-i.T."/>
            <person name="Hayashi T."/>
            <person name="Toyoda A."/>
            <person name="Oliveira C."/>
            <person name="Osipova E."/>
            <person name="Leigh N.D."/>
            <person name="Simon A."/>
            <person name="Yun M.H."/>
        </authorList>
    </citation>
    <scope>NUCLEOTIDE SEQUENCE</scope>
    <source>
        <strain evidence="7">20211129_DDA</strain>
        <tissue evidence="7">Liver</tissue>
    </source>
</reference>
<dbReference type="PANTHER" id="PTHR12911">
    <property type="entry name" value="SAD1/UNC-84-LIKE PROTEIN-RELATED"/>
    <property type="match status" value="1"/>
</dbReference>
<keyword evidence="3 5" id="KW-1133">Transmembrane helix</keyword>
<gene>
    <name evidence="7" type="ORF">NDU88_005711</name>
</gene>
<feature type="transmembrane region" description="Helical" evidence="5">
    <location>
        <begin position="80"/>
        <end position="103"/>
    </location>
</feature>
<dbReference type="GO" id="GO:0043495">
    <property type="term" value="F:protein-membrane adaptor activity"/>
    <property type="evidence" value="ECO:0007669"/>
    <property type="project" value="TreeGrafter"/>
</dbReference>
<keyword evidence="4 5" id="KW-0472">Membrane</keyword>
<dbReference type="Proteomes" id="UP001066276">
    <property type="component" value="Chromosome 4_1"/>
</dbReference>
<dbReference type="Pfam" id="PF07738">
    <property type="entry name" value="Sad1_UNC"/>
    <property type="match status" value="2"/>
</dbReference>
<dbReference type="GO" id="GO:0034993">
    <property type="term" value="C:meiotic nuclear membrane microtubule tethering complex"/>
    <property type="evidence" value="ECO:0007669"/>
    <property type="project" value="TreeGrafter"/>
</dbReference>
<feature type="domain" description="SUN" evidence="6">
    <location>
        <begin position="585"/>
        <end position="761"/>
    </location>
</feature>
<dbReference type="PANTHER" id="PTHR12911:SF24">
    <property type="entry name" value="SUN DOMAIN-CONTAINING PROTEIN 3"/>
    <property type="match status" value="1"/>
</dbReference>
<proteinExistence type="predicted"/>
<evidence type="ECO:0000259" key="6">
    <source>
        <dbReference type="PROSITE" id="PS51469"/>
    </source>
</evidence>
<name>A0AAV7TC71_PLEWA</name>
<feature type="domain" description="SUN" evidence="6">
    <location>
        <begin position="169"/>
        <end position="330"/>
    </location>
</feature>
<evidence type="ECO:0000256" key="4">
    <source>
        <dbReference type="ARBA" id="ARBA00023136"/>
    </source>
</evidence>
<dbReference type="InterPro" id="IPR012919">
    <property type="entry name" value="SUN_dom"/>
</dbReference>
<accession>A0AAV7TC71</accession>
<evidence type="ECO:0000256" key="2">
    <source>
        <dbReference type="ARBA" id="ARBA00022692"/>
    </source>
</evidence>
<dbReference type="EMBL" id="JANPWB010000007">
    <property type="protein sequence ID" value="KAJ1173886.1"/>
    <property type="molecule type" value="Genomic_DNA"/>
</dbReference>
<sequence length="761" mass="86434">MVLYASSRDLNGWQEREIVRPRPRLMKRDKCGLLNSFVPLDILSDCKGQVFVWGTQLRRASETALGRIMPATLRLIREHWIVFTLLGFLLLAAIVYIIAATAYRVAKEQERLTILSLQRECRKWSLEQDMERRIQENENFPASFLSMPLTPPAAGGDEAAVDHALYKAGARVLLSMSSPALEAHQSWLEWLGSLFRDWHEADRYHRLMLEPEMTHGSCFPMAGERGLVTLKLNSSVVVSTVGLDHLSRFISRNITMAPRDFIVYCFDEAFSWARKLGSFRYEIDGEPSQTFRVQRQAPQPCRVIRLWVLNNWGNKEKTCVYRFRVHGRIRQPECTAHPGHSIFSEQCRSQSNNDGLFKRKSYSSRGSPEQAVAAGESSILSPDVKRVEQHHYHYWGDLNLNTKIKGRVNDLTIPTLDRPITSQMRTRSGERSQTEPRNKVLLLLLLMAGIWVLIQWHEAPVDKSRDPAGQTHAPQCAGSGPRTRFLQEAFKKSVNMQRKVLKDRLRLLQPQYSALQKAIQTYRLLITDLRAQGAFLRAQQAEQWAEKAGFKAYHAKQAALEAQLEDLRVAQRLREAQLMKQPPGVCSCQDAVLKPDFALKSIGGRVVAHSASYESGTSSFCIYWVCWRYSQPADVMLQPDNTPGNCWALRGPRGYAVLKLAHRIRPTALTVDHISQLISQTGSISSAPRELALYGLGDDLAEDGILLGQFVYEKELEPTQTWVLESREQPRAGKDERRTSHVRTVSGALIYFSEPRVGESD</sequence>
<comment type="subcellular location">
    <subcellularLocation>
        <location evidence="1">Nucleus inner membrane</location>
    </subcellularLocation>
</comment>
<comment type="caution">
    <text evidence="7">The sequence shown here is derived from an EMBL/GenBank/DDBJ whole genome shotgun (WGS) entry which is preliminary data.</text>
</comment>